<reference evidence="1 2" key="1">
    <citation type="submission" date="2024-09" db="EMBL/GenBank/DDBJ databases">
        <authorList>
            <person name="Ruan L."/>
        </authorList>
    </citation>
    <scope>NUCLEOTIDE SEQUENCE [LARGE SCALE GENOMIC DNA]</scope>
    <source>
        <strain evidence="1 2">D33</strain>
    </source>
</reference>
<dbReference type="EMBL" id="JBHILM010000032">
    <property type="protein sequence ID" value="MFB5683899.1"/>
    <property type="molecule type" value="Genomic_DNA"/>
</dbReference>
<comment type="caution">
    <text evidence="1">The sequence shown here is derived from an EMBL/GenBank/DDBJ whole genome shotgun (WGS) entry which is preliminary data.</text>
</comment>
<evidence type="ECO:0000313" key="2">
    <source>
        <dbReference type="Proteomes" id="UP001580407"/>
    </source>
</evidence>
<organism evidence="1 2">
    <name type="scientific">Paenibacillus terreus</name>
    <dbReference type="NCBI Taxonomy" id="1387834"/>
    <lineage>
        <taxon>Bacteria</taxon>
        <taxon>Bacillati</taxon>
        <taxon>Bacillota</taxon>
        <taxon>Bacilli</taxon>
        <taxon>Bacillales</taxon>
        <taxon>Paenibacillaceae</taxon>
        <taxon>Paenibacillus</taxon>
    </lineage>
</organism>
<gene>
    <name evidence="1" type="ORF">ACE3NQ_23570</name>
</gene>
<dbReference type="RefSeq" id="WP_375527620.1">
    <property type="nucleotide sequence ID" value="NZ_JBHILM010000032.1"/>
</dbReference>
<dbReference type="Proteomes" id="UP001580407">
    <property type="component" value="Unassembled WGS sequence"/>
</dbReference>
<accession>A0ABV5BEV4</accession>
<protein>
    <submittedName>
        <fullName evidence="1">Uncharacterized protein</fullName>
    </submittedName>
</protein>
<sequence>MACKHLVIIHGRDKKPRCEEMKALVEKALIAGLQRVNEESADKIRNNSIKLSFVYYGDINNRLLVQRHCRLKYIMEEENGQWYVRRGYYDKDLETLIQRPTAEHTSEDYDKLVADQMGERLKDNAASMFSPVLSIFGMSNRAIKRFLPDLGSYLDSRVVGSEIRERLQCPLAKALRCDEDVMLLSHSMGCMVSYDVLWKFSRMSEYKELWNKKIKVWLTLGNPLGEPAVKEGLYDSDEPDDGRYPKNIEHWINISAVDDYISHDQTVRDDFRKMLHEKLVGAIDDLPPIYTFWKDQCGKFNAHNFFGYLNHPKVAEQVDRWIRSE</sequence>
<name>A0ABV5BEV4_9BACL</name>
<keyword evidence="2" id="KW-1185">Reference proteome</keyword>
<evidence type="ECO:0000313" key="1">
    <source>
        <dbReference type="EMBL" id="MFB5683899.1"/>
    </source>
</evidence>
<proteinExistence type="predicted"/>